<sequence>MKRIFNNLLIVSLLAFSLACSESEDPTPHIVGTWEMQSEADYNVPSEYNWFAYEYSLADLGYESYTLELVKNGTFTIKIERIGLSTIADQGTWIHNEEEESLTLDLDGDEIVYSVEQNELDLLKLSQPIQALAISNADLQALLPEHNNSISEVIAYVNSLPQEERDQITAVISYEVLQSFSRAEEVE</sequence>
<name>A0ABT3CRT8_9BACT</name>
<dbReference type="EMBL" id="JAOYOD010000001">
    <property type="protein sequence ID" value="MCV9386332.1"/>
    <property type="molecule type" value="Genomic_DNA"/>
</dbReference>
<gene>
    <name evidence="2" type="ORF">N7U62_06630</name>
</gene>
<dbReference type="PROSITE" id="PS51257">
    <property type="entry name" value="PROKAR_LIPOPROTEIN"/>
    <property type="match status" value="1"/>
</dbReference>
<comment type="caution">
    <text evidence="2">The sequence shown here is derived from an EMBL/GenBank/DDBJ whole genome shotgun (WGS) entry which is preliminary data.</text>
</comment>
<reference evidence="2 3" key="1">
    <citation type="submission" date="2022-10" db="EMBL/GenBank/DDBJ databases">
        <title>Comparative genomics and taxonomic characterization of three novel marine species of genus Reichenbachiella exhibiting antioxidant and polysaccharide degradation activities.</title>
        <authorList>
            <person name="Muhammad N."/>
            <person name="Lee Y.-J."/>
            <person name="Ko J."/>
            <person name="Kim S.-G."/>
        </authorList>
    </citation>
    <scope>NUCLEOTIDE SEQUENCE [LARGE SCALE GENOMIC DNA]</scope>
    <source>
        <strain evidence="2 3">ABR2-5</strain>
    </source>
</reference>
<evidence type="ECO:0000313" key="3">
    <source>
        <dbReference type="Proteomes" id="UP001300692"/>
    </source>
</evidence>
<evidence type="ECO:0000256" key="1">
    <source>
        <dbReference type="SAM" id="SignalP"/>
    </source>
</evidence>
<feature type="chain" id="PRO_5046940240" evidence="1">
    <location>
        <begin position="22"/>
        <end position="187"/>
    </location>
</feature>
<protein>
    <submittedName>
        <fullName evidence="2">Copper resistance protein NlpE</fullName>
    </submittedName>
</protein>
<keyword evidence="3" id="KW-1185">Reference proteome</keyword>
<feature type="signal peptide" evidence="1">
    <location>
        <begin position="1"/>
        <end position="21"/>
    </location>
</feature>
<dbReference type="RefSeq" id="WP_264137114.1">
    <property type="nucleotide sequence ID" value="NZ_JAOYOD010000001.1"/>
</dbReference>
<proteinExistence type="predicted"/>
<keyword evidence="1" id="KW-0732">Signal</keyword>
<accession>A0ABT3CRT8</accession>
<dbReference type="Proteomes" id="UP001300692">
    <property type="component" value="Unassembled WGS sequence"/>
</dbReference>
<organism evidence="2 3">
    <name type="scientific">Reichenbachiella ulvae</name>
    <dbReference type="NCBI Taxonomy" id="2980104"/>
    <lineage>
        <taxon>Bacteria</taxon>
        <taxon>Pseudomonadati</taxon>
        <taxon>Bacteroidota</taxon>
        <taxon>Cytophagia</taxon>
        <taxon>Cytophagales</taxon>
        <taxon>Reichenbachiellaceae</taxon>
        <taxon>Reichenbachiella</taxon>
    </lineage>
</organism>
<evidence type="ECO:0000313" key="2">
    <source>
        <dbReference type="EMBL" id="MCV9386332.1"/>
    </source>
</evidence>